<dbReference type="PROSITE" id="PS00674">
    <property type="entry name" value="AAA"/>
    <property type="match status" value="1"/>
</dbReference>
<feature type="domain" description="AAA+ ATPase" evidence="4">
    <location>
        <begin position="188"/>
        <end position="323"/>
    </location>
</feature>
<dbReference type="InterPro" id="IPR027417">
    <property type="entry name" value="P-loop_NTPase"/>
</dbReference>
<reference evidence="5 7" key="1">
    <citation type="journal article" date="2019" name="Microbiol. Resour. Announc.">
        <title>The Genome Sequence of the Halobacterium salinarum Type Strain Is Closely Related to That of Laboratory Strains NRC-1 and R1.</title>
        <authorList>
            <person name="Pfeiffer F."/>
            <person name="Marchfelder A."/>
            <person name="Habermann B."/>
            <person name="Dyall-Smith M.L."/>
        </authorList>
    </citation>
    <scope>NUCLEOTIDE SEQUENCE [LARGE SCALE GENOMIC DNA]</scope>
    <source>
        <strain evidence="5">91-R6</strain>
        <strain evidence="7">ATCC 33171 / DSM 3754 / JCM 8978 / NBRC 102687 / NCIMB 764 / 91-R6</strain>
    </source>
</reference>
<dbReference type="AlphaFoldDB" id="A0A4D6GYG7"/>
<dbReference type="PANTHER" id="PTHR23077:SF171">
    <property type="entry name" value="NUCLEAR VALOSIN-CONTAINING PROTEIN-LIKE"/>
    <property type="match status" value="1"/>
</dbReference>
<dbReference type="InterPro" id="IPR003593">
    <property type="entry name" value="AAA+_ATPase"/>
</dbReference>
<sequence>MDVHFATVRSTNSSEGTLDVLIDGQAVTIEDNTEGDRSVGDLVEVWIDKGGRVAVEEVGRASPSVGVIREAIGGNEYLVERNGRVEVCESLDAENPEEGATVKIYGGKVTATISDEVIAPKGIEDRFGEQNRSKAYLKDPEEISEVDSGYDDVGGLTDTIEEVKDVVEIPLRESDKETNRFNKHGVEPDTGILFHGPPGTGKTLLAKAVAKETGSSIYLVNGPEIISKWYGETEDIIREIFSNAKKKKRAIIFIDEVDSIAPDRGDTKQFQRKIVAQLLTELDGFEPLNDVVVIGATNALNEVDSAIIRPGRFDRKIKFSKPTQTERMEIIEKITKDVDFGESVDLQLFAESTDGWTGADLSGVISRAVTISIRREGDLVTQDDLFRAIKGAGE</sequence>
<evidence type="ECO:0000256" key="1">
    <source>
        <dbReference type="ARBA" id="ARBA00022741"/>
    </source>
</evidence>
<accession>A0A4D6GYG7</accession>
<keyword evidence="6" id="KW-0647">Proteasome</keyword>
<dbReference type="SUPFAM" id="SSF52540">
    <property type="entry name" value="P-loop containing nucleoside triphosphate hydrolases"/>
    <property type="match status" value="1"/>
</dbReference>
<proteinExistence type="inferred from homology"/>
<dbReference type="GeneID" id="68694321"/>
<name>A0A4D6GYG7_HALS9</name>
<gene>
    <name evidence="5" type="primary">aaa4</name>
    <name evidence="6" type="ORF">APQ99_00144</name>
    <name evidence="5" type="ORF">HBSAL_08595</name>
</gene>
<dbReference type="Proteomes" id="UP000323075">
    <property type="component" value="Unassembled WGS sequence"/>
</dbReference>
<evidence type="ECO:0000256" key="2">
    <source>
        <dbReference type="ARBA" id="ARBA00022840"/>
    </source>
</evidence>
<comment type="similarity">
    <text evidence="3">Belongs to the AAA ATPase family.</text>
</comment>
<dbReference type="GO" id="GO:0000502">
    <property type="term" value="C:proteasome complex"/>
    <property type="evidence" value="ECO:0007669"/>
    <property type="project" value="UniProtKB-KW"/>
</dbReference>
<dbReference type="SMART" id="SM00382">
    <property type="entry name" value="AAA"/>
    <property type="match status" value="1"/>
</dbReference>
<keyword evidence="2 3" id="KW-0067">ATP-binding</keyword>
<reference evidence="5" key="3">
    <citation type="journal article" name="MicrobiologyOpen">
        <title>Whole-genome comparison between the type strain of Halobacterium salinarum (DSM 3754(T)) and the laboratory strains R1 and NRC-1.</title>
        <authorList>
            <person name="Pfeiffer F."/>
            <person name="Losensky G."/>
            <person name="Marchfelder A."/>
            <person name="Habermann B."/>
            <person name="Dyall-Smith M."/>
        </authorList>
    </citation>
    <scope>NUCLEOTIDE SEQUENCE</scope>
    <source>
        <strain evidence="5">91-R6</strain>
    </source>
</reference>
<reference evidence="6 8" key="2">
    <citation type="submission" date="2019-07" db="EMBL/GenBank/DDBJ databases">
        <title>Genomic Encyclopedia of Archaeal and Bacterial Type Strains, Phase II (KMG-II): from individual species to whole genera.</title>
        <authorList>
            <person name="Goeker M."/>
        </authorList>
    </citation>
    <scope>NUCLEOTIDE SEQUENCE [LARGE SCALE GENOMIC DNA]</scope>
    <source>
        <strain evidence="6 8">DSM 3754</strain>
    </source>
</reference>
<dbReference type="GO" id="GO:0005524">
    <property type="term" value="F:ATP binding"/>
    <property type="evidence" value="ECO:0007669"/>
    <property type="project" value="UniProtKB-KW"/>
</dbReference>
<dbReference type="InterPro" id="IPR050168">
    <property type="entry name" value="AAA_ATPase_domain"/>
</dbReference>
<protein>
    <submittedName>
        <fullName evidence="5">AAA-type ATPase core domain protein</fullName>
    </submittedName>
    <submittedName>
        <fullName evidence="6">ATP-dependent 26S proteasome regulatory subunit</fullName>
    </submittedName>
</protein>
<evidence type="ECO:0000313" key="6">
    <source>
        <dbReference type="EMBL" id="TYO81637.1"/>
    </source>
</evidence>
<dbReference type="InterPro" id="IPR041569">
    <property type="entry name" value="AAA_lid_3"/>
</dbReference>
<dbReference type="PANTHER" id="PTHR23077">
    <property type="entry name" value="AAA-FAMILY ATPASE"/>
    <property type="match status" value="1"/>
</dbReference>
<evidence type="ECO:0000313" key="7">
    <source>
        <dbReference type="Proteomes" id="UP000296216"/>
    </source>
</evidence>
<dbReference type="EMBL" id="CP038631">
    <property type="protein sequence ID" value="QCC45367.1"/>
    <property type="molecule type" value="Genomic_DNA"/>
</dbReference>
<dbReference type="Gene3D" id="3.40.50.300">
    <property type="entry name" value="P-loop containing nucleotide triphosphate hydrolases"/>
    <property type="match status" value="1"/>
</dbReference>
<evidence type="ECO:0000259" key="4">
    <source>
        <dbReference type="SMART" id="SM00382"/>
    </source>
</evidence>
<keyword evidence="1 3" id="KW-0547">Nucleotide-binding</keyword>
<dbReference type="GO" id="GO:0016887">
    <property type="term" value="F:ATP hydrolysis activity"/>
    <property type="evidence" value="ECO:0007669"/>
    <property type="project" value="InterPro"/>
</dbReference>
<dbReference type="Pfam" id="PF00004">
    <property type="entry name" value="AAA"/>
    <property type="match status" value="1"/>
</dbReference>
<dbReference type="FunFam" id="3.40.50.300:FF:000012">
    <property type="entry name" value="Transitional endoplasmic reticulum ATPase"/>
    <property type="match status" value="1"/>
</dbReference>
<dbReference type="EMBL" id="VRYN01000001">
    <property type="protein sequence ID" value="TYO81637.1"/>
    <property type="molecule type" value="Genomic_DNA"/>
</dbReference>
<dbReference type="Gene3D" id="1.10.8.60">
    <property type="match status" value="1"/>
</dbReference>
<dbReference type="InterPro" id="IPR003960">
    <property type="entry name" value="ATPase_AAA_CS"/>
</dbReference>
<organism evidence="5 7">
    <name type="scientific">Halobacterium salinarum (strain ATCC 33171 / DSM 3754 / JCM 8978 / NBRC 102687 / NCIMB 764 / 91-R6)</name>
    <dbReference type="NCBI Taxonomy" id="2597657"/>
    <lineage>
        <taxon>Archaea</taxon>
        <taxon>Methanobacteriati</taxon>
        <taxon>Methanobacteriota</taxon>
        <taxon>Stenosarchaea group</taxon>
        <taxon>Halobacteria</taxon>
        <taxon>Halobacteriales</taxon>
        <taxon>Halobacteriaceae</taxon>
        <taxon>Halobacterium</taxon>
    </lineage>
</organism>
<evidence type="ECO:0000256" key="3">
    <source>
        <dbReference type="RuleBase" id="RU003651"/>
    </source>
</evidence>
<dbReference type="RefSeq" id="WP_010903205.1">
    <property type="nucleotide sequence ID" value="NZ_VRYN01000001.1"/>
</dbReference>
<dbReference type="Pfam" id="PF17862">
    <property type="entry name" value="AAA_lid_3"/>
    <property type="match status" value="1"/>
</dbReference>
<evidence type="ECO:0000313" key="5">
    <source>
        <dbReference type="EMBL" id="QCC45367.1"/>
    </source>
</evidence>
<dbReference type="Proteomes" id="UP000296216">
    <property type="component" value="Chromosome"/>
</dbReference>
<dbReference type="InterPro" id="IPR003959">
    <property type="entry name" value="ATPase_AAA_core"/>
</dbReference>
<evidence type="ECO:0000313" key="8">
    <source>
        <dbReference type="Proteomes" id="UP000323075"/>
    </source>
</evidence>